<dbReference type="PROSITE" id="PS51257">
    <property type="entry name" value="PROKAR_LIPOPROTEIN"/>
    <property type="match status" value="1"/>
</dbReference>
<dbReference type="InterPro" id="IPR011051">
    <property type="entry name" value="RmlC_Cupin_sf"/>
</dbReference>
<gene>
    <name evidence="2" type="ORF">HOC_02241</name>
</gene>
<dbReference type="eggNOG" id="ENOG5033EKQ">
    <property type="taxonomic scope" value="Bacteria"/>
</dbReference>
<accession>A0A059GC77</accession>
<feature type="chain" id="PRO_5001573275" description="Lipoprotein" evidence="1">
    <location>
        <begin position="23"/>
        <end position="156"/>
    </location>
</feature>
<dbReference type="Proteomes" id="UP000024942">
    <property type="component" value="Unassembled WGS sequence"/>
</dbReference>
<evidence type="ECO:0000256" key="1">
    <source>
        <dbReference type="SAM" id="SignalP"/>
    </source>
</evidence>
<dbReference type="STRING" id="1280953.HOC_02241"/>
<reference evidence="2 3" key="1">
    <citation type="journal article" date="2014" name="Antonie Van Leeuwenhoek">
        <title>Hyphomonas beringensis sp. nov. and Hyphomonas chukchiensis sp. nov., isolated from surface seawater of the Bering Sea and Chukchi Sea.</title>
        <authorList>
            <person name="Li C."/>
            <person name="Lai Q."/>
            <person name="Li G."/>
            <person name="Dong C."/>
            <person name="Wang J."/>
            <person name="Liao Y."/>
            <person name="Shao Z."/>
        </authorList>
    </citation>
    <scope>NUCLEOTIDE SEQUENCE [LARGE SCALE GENOMIC DNA]</scope>
    <source>
        <strain evidence="2 3">SCH89</strain>
    </source>
</reference>
<name>A0A059GC77_9PROT</name>
<evidence type="ECO:0008006" key="4">
    <source>
        <dbReference type="Google" id="ProtNLM"/>
    </source>
</evidence>
<comment type="caution">
    <text evidence="2">The sequence shown here is derived from an EMBL/GenBank/DDBJ whole genome shotgun (WGS) entry which is preliminary data.</text>
</comment>
<protein>
    <recommendedName>
        <fullName evidence="4">Lipoprotein</fullName>
    </recommendedName>
</protein>
<sequence length="156" mass="16542">MALMFRHFLAASLFVTAAAACAHTAPQPVTLSAYDAVAAAPASHEVLLENDEVRVLRVSIAPGAAEPVHEHQWPSIMYFEQPQPITYVTYALQDGQLVETGREEAPAMPAALTVMAAPEGLHSVENRGTGPFLAVRVEFKKGDPSAASPKGTQPAP</sequence>
<feature type="signal peptide" evidence="1">
    <location>
        <begin position="1"/>
        <end position="22"/>
    </location>
</feature>
<dbReference type="Gene3D" id="2.60.120.10">
    <property type="entry name" value="Jelly Rolls"/>
    <property type="match status" value="1"/>
</dbReference>
<keyword evidence="1" id="KW-0732">Signal</keyword>
<evidence type="ECO:0000313" key="3">
    <source>
        <dbReference type="Proteomes" id="UP000024942"/>
    </source>
</evidence>
<keyword evidence="3" id="KW-1185">Reference proteome</keyword>
<dbReference type="InterPro" id="IPR014710">
    <property type="entry name" value="RmlC-like_jellyroll"/>
</dbReference>
<dbReference type="AlphaFoldDB" id="A0A059GC77"/>
<dbReference type="EMBL" id="ARYL01000002">
    <property type="protein sequence ID" value="KDA04118.1"/>
    <property type="molecule type" value="Genomic_DNA"/>
</dbReference>
<evidence type="ECO:0000313" key="2">
    <source>
        <dbReference type="EMBL" id="KDA04118.1"/>
    </source>
</evidence>
<proteinExistence type="predicted"/>
<dbReference type="RefSeq" id="WP_051624445.1">
    <property type="nucleotide sequence ID" value="NZ_ARYL01000002.1"/>
</dbReference>
<dbReference type="SUPFAM" id="SSF51182">
    <property type="entry name" value="RmlC-like cupins"/>
    <property type="match status" value="1"/>
</dbReference>
<organism evidence="2 3">
    <name type="scientific">Hyphomonas oceanitis SCH89</name>
    <dbReference type="NCBI Taxonomy" id="1280953"/>
    <lineage>
        <taxon>Bacteria</taxon>
        <taxon>Pseudomonadati</taxon>
        <taxon>Pseudomonadota</taxon>
        <taxon>Alphaproteobacteria</taxon>
        <taxon>Hyphomonadales</taxon>
        <taxon>Hyphomonadaceae</taxon>
        <taxon>Hyphomonas</taxon>
    </lineage>
</organism>
<dbReference type="PATRIC" id="fig|1280953.3.peg.451"/>